<keyword evidence="2" id="KW-0399">Innate immunity</keyword>
<feature type="chain" id="PRO_5043017825" evidence="4">
    <location>
        <begin position="19"/>
        <end position="450"/>
    </location>
</feature>
<dbReference type="Pfam" id="PF15886">
    <property type="entry name" value="CBM39"/>
    <property type="match status" value="1"/>
</dbReference>
<dbReference type="InterPro" id="IPR000757">
    <property type="entry name" value="Beta-glucanase-like"/>
</dbReference>
<dbReference type="GO" id="GO:0005975">
    <property type="term" value="P:carbohydrate metabolic process"/>
    <property type="evidence" value="ECO:0007669"/>
    <property type="project" value="InterPro"/>
</dbReference>
<evidence type="ECO:0000313" key="7">
    <source>
        <dbReference type="EMBL" id="KAK5642303.1"/>
    </source>
</evidence>
<dbReference type="SUPFAM" id="SSF49899">
    <property type="entry name" value="Concanavalin A-like lectins/glucanases"/>
    <property type="match status" value="1"/>
</dbReference>
<dbReference type="Gene3D" id="2.60.120.200">
    <property type="match status" value="1"/>
</dbReference>
<dbReference type="AlphaFoldDB" id="A0AAN7VBA6"/>
<dbReference type="InterPro" id="IPR050546">
    <property type="entry name" value="Glycosyl_Hydrlase_16"/>
</dbReference>
<dbReference type="PANTHER" id="PTHR10963:SF60">
    <property type="entry name" value="GRAM-NEGATIVE BACTERIA-BINDING PROTEIN 1-RELATED"/>
    <property type="match status" value="1"/>
</dbReference>
<feature type="domain" description="CBM39" evidence="6">
    <location>
        <begin position="20"/>
        <end position="119"/>
    </location>
</feature>
<dbReference type="PROSITE" id="PS51969">
    <property type="entry name" value="CBM39"/>
    <property type="match status" value="1"/>
</dbReference>
<dbReference type="GO" id="GO:0004553">
    <property type="term" value="F:hydrolase activity, hydrolyzing O-glycosyl compounds"/>
    <property type="evidence" value="ECO:0007669"/>
    <property type="project" value="InterPro"/>
</dbReference>
<comment type="similarity">
    <text evidence="1">Belongs to the insect beta-1,3-glucan binding protein family.</text>
</comment>
<organism evidence="7 8">
    <name type="scientific">Pyrocoelia pectoralis</name>
    <dbReference type="NCBI Taxonomy" id="417401"/>
    <lineage>
        <taxon>Eukaryota</taxon>
        <taxon>Metazoa</taxon>
        <taxon>Ecdysozoa</taxon>
        <taxon>Arthropoda</taxon>
        <taxon>Hexapoda</taxon>
        <taxon>Insecta</taxon>
        <taxon>Pterygota</taxon>
        <taxon>Neoptera</taxon>
        <taxon>Endopterygota</taxon>
        <taxon>Coleoptera</taxon>
        <taxon>Polyphaga</taxon>
        <taxon>Elateriformia</taxon>
        <taxon>Elateroidea</taxon>
        <taxon>Lampyridae</taxon>
        <taxon>Lampyrinae</taxon>
        <taxon>Pyrocoelia</taxon>
    </lineage>
</organism>
<keyword evidence="3" id="KW-0391">Immunity</keyword>
<reference evidence="7 8" key="1">
    <citation type="journal article" date="2024" name="Insects">
        <title>An Improved Chromosome-Level Genome Assembly of the Firefly Pyrocoelia pectoralis.</title>
        <authorList>
            <person name="Fu X."/>
            <person name="Meyer-Rochow V.B."/>
            <person name="Ballantyne L."/>
            <person name="Zhu X."/>
        </authorList>
    </citation>
    <scope>NUCLEOTIDE SEQUENCE [LARGE SCALE GENOMIC DNA]</scope>
    <source>
        <strain evidence="7">XCY_ONT2</strain>
    </source>
</reference>
<feature type="signal peptide" evidence="4">
    <location>
        <begin position="1"/>
        <end position="18"/>
    </location>
</feature>
<dbReference type="InterPro" id="IPR031756">
    <property type="entry name" value="BGBP_N"/>
</dbReference>
<evidence type="ECO:0000256" key="2">
    <source>
        <dbReference type="ARBA" id="ARBA00022588"/>
    </source>
</evidence>
<evidence type="ECO:0000259" key="6">
    <source>
        <dbReference type="PROSITE" id="PS51969"/>
    </source>
</evidence>
<dbReference type="Gene3D" id="2.60.40.2140">
    <property type="entry name" value="Beta-1,3-glucan-recognition protein, N-terminal domain"/>
    <property type="match status" value="1"/>
</dbReference>
<dbReference type="InterPro" id="IPR043030">
    <property type="entry name" value="BGBP_N_sf"/>
</dbReference>
<accession>A0AAN7VBA6</accession>
<evidence type="ECO:0000313" key="8">
    <source>
        <dbReference type="Proteomes" id="UP001329430"/>
    </source>
</evidence>
<dbReference type="GO" id="GO:0030246">
    <property type="term" value="F:carbohydrate binding"/>
    <property type="evidence" value="ECO:0007669"/>
    <property type="project" value="InterPro"/>
</dbReference>
<dbReference type="InterPro" id="IPR013320">
    <property type="entry name" value="ConA-like_dom_sf"/>
</dbReference>
<sequence length="450" mass="50959">MFVNRILCVLVFIYGVKSDYVVPPLSLEALKKGGFRVYIPDVPGTALFAFHANINDNIRAQHPGSINGETKEPTNGLWVLEFVDKLKVGDVVNYWIFVNANHLGYRKDGEPIKINRLLDSYTGVQSRCEPTVTVINGGKSTCSNNVILQDNFDGTAINTNLWKVEHRIPTYAEPNLPFNSYENRAENRFMRDNKLYLKPNAVSESEVRGTLNLREGCTGVQPQECFYEQRSSFLLPPVKSSKLVSKTSFKYGTIEIRAQLPRGDWIFPIVQLEPVQKDSSNPSKIWIAYSRGNNQLNIKDPADIDVRGLSGNDIGSHLLLAGPTSEVDEPERSQQLIFKYTTRSFYDDFHNYSLVWTKDEMRFFVDSEEYGTVKSNGETFNREHVLSLGVGVGGLYDFPDEAMSGGKEKPWSNADRHAIKRFFEAKSTWIQTWDPERSCLIVDSVRVTAI</sequence>
<keyword evidence="4" id="KW-0732">Signal</keyword>
<dbReference type="Pfam" id="PF00722">
    <property type="entry name" value="Glyco_hydro_16"/>
    <property type="match status" value="1"/>
</dbReference>
<dbReference type="PROSITE" id="PS51762">
    <property type="entry name" value="GH16_2"/>
    <property type="match status" value="1"/>
</dbReference>
<name>A0AAN7VBA6_9COLE</name>
<evidence type="ECO:0000256" key="4">
    <source>
        <dbReference type="SAM" id="SignalP"/>
    </source>
</evidence>
<dbReference type="GO" id="GO:0045087">
    <property type="term" value="P:innate immune response"/>
    <property type="evidence" value="ECO:0007669"/>
    <property type="project" value="UniProtKB-KW"/>
</dbReference>
<comment type="caution">
    <text evidence="7">The sequence shown here is derived from an EMBL/GenBank/DDBJ whole genome shotgun (WGS) entry which is preliminary data.</text>
</comment>
<dbReference type="Proteomes" id="UP001329430">
    <property type="component" value="Chromosome 6"/>
</dbReference>
<dbReference type="EMBL" id="JAVRBK010000006">
    <property type="protein sequence ID" value="KAK5642303.1"/>
    <property type="molecule type" value="Genomic_DNA"/>
</dbReference>
<protein>
    <submittedName>
        <fullName evidence="7">Uncharacterized protein</fullName>
    </submittedName>
</protein>
<dbReference type="PANTHER" id="PTHR10963">
    <property type="entry name" value="GLYCOSYL HYDROLASE-RELATED"/>
    <property type="match status" value="1"/>
</dbReference>
<feature type="domain" description="GH16" evidence="5">
    <location>
        <begin position="169"/>
        <end position="450"/>
    </location>
</feature>
<evidence type="ECO:0000259" key="5">
    <source>
        <dbReference type="PROSITE" id="PS51762"/>
    </source>
</evidence>
<evidence type="ECO:0000256" key="1">
    <source>
        <dbReference type="ARBA" id="ARBA00008781"/>
    </source>
</evidence>
<proteinExistence type="inferred from homology"/>
<evidence type="ECO:0000256" key="3">
    <source>
        <dbReference type="ARBA" id="ARBA00022859"/>
    </source>
</evidence>
<gene>
    <name evidence="7" type="ORF">RI129_008470</name>
</gene>
<keyword evidence="8" id="KW-1185">Reference proteome</keyword>